<dbReference type="SFLD" id="SFLDG00363">
    <property type="entry name" value="AMPS_(cytGST):_Alpha-__Mu-__Pi"/>
    <property type="match status" value="1"/>
</dbReference>
<feature type="domain" description="GST C-terminal" evidence="6">
    <location>
        <begin position="81"/>
        <end position="208"/>
    </location>
</feature>
<evidence type="ECO:0000313" key="7">
    <source>
        <dbReference type="EMBL" id="CAH1406489.1"/>
    </source>
</evidence>
<dbReference type="InterPro" id="IPR040079">
    <property type="entry name" value="Glutathione_S-Trfase"/>
</dbReference>
<dbReference type="Pfam" id="PF02798">
    <property type="entry name" value="GST_N"/>
    <property type="match status" value="1"/>
</dbReference>
<proteinExistence type="inferred from homology"/>
<keyword evidence="8" id="KW-1185">Reference proteome</keyword>
<dbReference type="CDD" id="cd03039">
    <property type="entry name" value="GST_N_Sigma_like"/>
    <property type="match status" value="1"/>
</dbReference>
<dbReference type="EMBL" id="OV725082">
    <property type="protein sequence ID" value="CAH1406489.1"/>
    <property type="molecule type" value="Genomic_DNA"/>
</dbReference>
<dbReference type="SFLD" id="SFLDG01205">
    <property type="entry name" value="AMPS.1"/>
    <property type="match status" value="1"/>
</dbReference>
<dbReference type="InterPro" id="IPR010987">
    <property type="entry name" value="Glutathione-S-Trfase_C-like"/>
</dbReference>
<dbReference type="Pfam" id="PF14497">
    <property type="entry name" value="GST_C_3"/>
    <property type="match status" value="1"/>
</dbReference>
<protein>
    <recommendedName>
        <fullName evidence="1">glutathione transferase</fullName>
        <ecNumber evidence="1">2.5.1.18</ecNumber>
    </recommendedName>
</protein>
<dbReference type="AlphaFoldDB" id="A0A9P0HRG8"/>
<dbReference type="SFLD" id="SFLDS00019">
    <property type="entry name" value="Glutathione_Transferase_(cytos"/>
    <property type="match status" value="1"/>
</dbReference>
<dbReference type="Proteomes" id="UP001152798">
    <property type="component" value="Chromosome 6"/>
</dbReference>
<dbReference type="GO" id="GO:0004364">
    <property type="term" value="F:glutathione transferase activity"/>
    <property type="evidence" value="ECO:0007669"/>
    <property type="project" value="UniProtKB-EC"/>
</dbReference>
<sequence length="210" mass="24155">MVAKLTYFAMSGIGDPIRLLLSYSNIEFEDIRIGKGEDWQKLKPTLKLPYLPMLEMDGKTHFQTFAICRYLARKAGLNGSSEEEGLAIDATVDTLVDMLKKTVLDYFRPDSEERSKLLKTSLEVTIPFYLNVFEKQLEENNGYLVAGKFTWADIVALTLVFYISGIFKVDILANFPKLKEHRQKISELPGIKEWLEKRPADPEDYKPLFF</sequence>
<evidence type="ECO:0000259" key="5">
    <source>
        <dbReference type="PROSITE" id="PS50404"/>
    </source>
</evidence>
<keyword evidence="2" id="KW-0808">Transferase</keyword>
<evidence type="ECO:0000256" key="2">
    <source>
        <dbReference type="ARBA" id="ARBA00022679"/>
    </source>
</evidence>
<dbReference type="CDD" id="cd03192">
    <property type="entry name" value="GST_C_Sigma_like"/>
    <property type="match status" value="1"/>
</dbReference>
<dbReference type="PANTHER" id="PTHR11571:SF224">
    <property type="entry name" value="HEMATOPOIETIC PROSTAGLANDIN D SYNTHASE"/>
    <property type="match status" value="1"/>
</dbReference>
<dbReference type="SUPFAM" id="SSF47616">
    <property type="entry name" value="GST C-terminal domain-like"/>
    <property type="match status" value="1"/>
</dbReference>
<dbReference type="GO" id="GO:0006749">
    <property type="term" value="P:glutathione metabolic process"/>
    <property type="evidence" value="ECO:0007669"/>
    <property type="project" value="TreeGrafter"/>
</dbReference>
<gene>
    <name evidence="7" type="ORF">NEZAVI_LOCUS14414</name>
</gene>
<dbReference type="PANTHER" id="PTHR11571">
    <property type="entry name" value="GLUTATHIONE S-TRANSFERASE"/>
    <property type="match status" value="1"/>
</dbReference>
<dbReference type="InterPro" id="IPR036282">
    <property type="entry name" value="Glutathione-S-Trfase_C_sf"/>
</dbReference>
<dbReference type="InterPro" id="IPR036249">
    <property type="entry name" value="Thioredoxin-like_sf"/>
</dbReference>
<evidence type="ECO:0000259" key="6">
    <source>
        <dbReference type="PROSITE" id="PS50405"/>
    </source>
</evidence>
<dbReference type="SUPFAM" id="SSF52833">
    <property type="entry name" value="Thioredoxin-like"/>
    <property type="match status" value="1"/>
</dbReference>
<accession>A0A9P0HRG8</accession>
<reference evidence="7" key="1">
    <citation type="submission" date="2022-01" db="EMBL/GenBank/DDBJ databases">
        <authorList>
            <person name="King R."/>
        </authorList>
    </citation>
    <scope>NUCLEOTIDE SEQUENCE</scope>
</reference>
<evidence type="ECO:0000256" key="4">
    <source>
        <dbReference type="ARBA" id="ARBA00047960"/>
    </source>
</evidence>
<dbReference type="PROSITE" id="PS50404">
    <property type="entry name" value="GST_NTER"/>
    <property type="match status" value="1"/>
</dbReference>
<dbReference type="EC" id="2.5.1.18" evidence="1"/>
<dbReference type="PROSITE" id="PS50405">
    <property type="entry name" value="GST_CTER"/>
    <property type="match status" value="1"/>
</dbReference>
<comment type="catalytic activity">
    <reaction evidence="4">
        <text>RX + glutathione = an S-substituted glutathione + a halide anion + H(+)</text>
        <dbReference type="Rhea" id="RHEA:16437"/>
        <dbReference type="ChEBI" id="CHEBI:15378"/>
        <dbReference type="ChEBI" id="CHEBI:16042"/>
        <dbReference type="ChEBI" id="CHEBI:17792"/>
        <dbReference type="ChEBI" id="CHEBI:57925"/>
        <dbReference type="ChEBI" id="CHEBI:90779"/>
        <dbReference type="EC" id="2.5.1.18"/>
    </reaction>
</comment>
<dbReference type="Gene3D" id="1.20.1050.10">
    <property type="match status" value="1"/>
</dbReference>
<dbReference type="InterPro" id="IPR004045">
    <property type="entry name" value="Glutathione_S-Trfase_N"/>
</dbReference>
<dbReference type="OrthoDB" id="414243at2759"/>
<evidence type="ECO:0000256" key="1">
    <source>
        <dbReference type="ARBA" id="ARBA00012452"/>
    </source>
</evidence>
<dbReference type="Gene3D" id="3.40.30.10">
    <property type="entry name" value="Glutaredoxin"/>
    <property type="match status" value="1"/>
</dbReference>
<evidence type="ECO:0000256" key="3">
    <source>
        <dbReference type="ARBA" id="ARBA00038317"/>
    </source>
</evidence>
<dbReference type="InterPro" id="IPR050213">
    <property type="entry name" value="GST_superfamily"/>
</dbReference>
<dbReference type="InterPro" id="IPR004046">
    <property type="entry name" value="GST_C"/>
</dbReference>
<feature type="domain" description="GST N-terminal" evidence="5">
    <location>
        <begin position="1"/>
        <end position="79"/>
    </location>
</feature>
<name>A0A9P0HRG8_NEZVI</name>
<dbReference type="FunFam" id="1.20.1050.10:FF:000030">
    <property type="entry name" value="Glutathione S-transferase S1"/>
    <property type="match status" value="1"/>
</dbReference>
<organism evidence="7 8">
    <name type="scientific">Nezara viridula</name>
    <name type="common">Southern green stink bug</name>
    <name type="synonym">Cimex viridulus</name>
    <dbReference type="NCBI Taxonomy" id="85310"/>
    <lineage>
        <taxon>Eukaryota</taxon>
        <taxon>Metazoa</taxon>
        <taxon>Ecdysozoa</taxon>
        <taxon>Arthropoda</taxon>
        <taxon>Hexapoda</taxon>
        <taxon>Insecta</taxon>
        <taxon>Pterygota</taxon>
        <taxon>Neoptera</taxon>
        <taxon>Paraneoptera</taxon>
        <taxon>Hemiptera</taxon>
        <taxon>Heteroptera</taxon>
        <taxon>Panheteroptera</taxon>
        <taxon>Pentatomomorpha</taxon>
        <taxon>Pentatomoidea</taxon>
        <taxon>Pentatomidae</taxon>
        <taxon>Pentatominae</taxon>
        <taxon>Nezara</taxon>
    </lineage>
</organism>
<comment type="similarity">
    <text evidence="3">Belongs to the GST superfamily. Sigma family.</text>
</comment>
<evidence type="ECO:0000313" key="8">
    <source>
        <dbReference type="Proteomes" id="UP001152798"/>
    </source>
</evidence>